<evidence type="ECO:0000256" key="3">
    <source>
        <dbReference type="SAM" id="Phobius"/>
    </source>
</evidence>
<name>W6NEV2_HAECO</name>
<dbReference type="EMBL" id="CAVP010059445">
    <property type="protein sequence ID" value="CDL95821.1"/>
    <property type="molecule type" value="Genomic_DNA"/>
</dbReference>
<keyword evidence="3" id="KW-0472">Membrane</keyword>
<evidence type="ECO:0000313" key="4">
    <source>
        <dbReference type="EMBL" id="CDL95821.1"/>
    </source>
</evidence>
<keyword evidence="3" id="KW-1133">Transmembrane helix</keyword>
<feature type="region of interest" description="Disordered" evidence="2">
    <location>
        <begin position="62"/>
        <end position="85"/>
    </location>
</feature>
<dbReference type="Gene3D" id="1.20.5.320">
    <property type="entry name" value="6-Phosphogluconate Dehydrogenase, domain 3"/>
    <property type="match status" value="1"/>
</dbReference>
<dbReference type="AlphaFoldDB" id="W6NEV2"/>
<comment type="caution">
    <text evidence="4">The sequence shown here is derived from an EMBL/GenBank/DDBJ whole genome shotgun (WGS) entry which is preliminary data.</text>
</comment>
<gene>
    <name evidence="4" type="ORF">HCOI_00344500</name>
</gene>
<reference evidence="4" key="1">
    <citation type="submission" date="2013-03" db="EMBL/GenBank/DDBJ databases">
        <authorList>
            <person name="Aslett M."/>
        </authorList>
    </citation>
    <scope>NUCLEOTIDE SEQUENCE [LARGE SCALE GENOMIC DNA]</scope>
    <source>
        <strain evidence="4">ISE/inbred ISE</strain>
    </source>
</reference>
<keyword evidence="1" id="KW-0677">Repeat</keyword>
<keyword evidence="4" id="KW-0176">Collagen</keyword>
<dbReference type="Pfam" id="PF01391">
    <property type="entry name" value="Collagen"/>
    <property type="match status" value="1"/>
</dbReference>
<proteinExistence type="predicted"/>
<accession>W6NEV2</accession>
<protein>
    <submittedName>
        <fullName evidence="4">Collagen triple helix repeat domain containing protein</fullName>
    </submittedName>
</protein>
<dbReference type="PANTHER" id="PTHR24637:SF421">
    <property type="entry name" value="CUTICLE COLLAGEN DPY-2"/>
    <property type="match status" value="1"/>
</dbReference>
<keyword evidence="3" id="KW-0812">Transmembrane</keyword>
<organism evidence="4">
    <name type="scientific">Haemonchus contortus</name>
    <name type="common">Barber pole worm</name>
    <dbReference type="NCBI Taxonomy" id="6289"/>
    <lineage>
        <taxon>Eukaryota</taxon>
        <taxon>Metazoa</taxon>
        <taxon>Ecdysozoa</taxon>
        <taxon>Nematoda</taxon>
        <taxon>Chromadorea</taxon>
        <taxon>Rhabditida</taxon>
        <taxon>Rhabditina</taxon>
        <taxon>Rhabditomorpha</taxon>
        <taxon>Strongyloidea</taxon>
        <taxon>Trichostrongylidae</taxon>
        <taxon>Haemonchus</taxon>
    </lineage>
</organism>
<dbReference type="GO" id="GO:0005581">
    <property type="term" value="C:collagen trimer"/>
    <property type="evidence" value="ECO:0007669"/>
    <property type="project" value="UniProtKB-KW"/>
</dbReference>
<evidence type="ECO:0000256" key="2">
    <source>
        <dbReference type="SAM" id="MobiDB-lite"/>
    </source>
</evidence>
<evidence type="ECO:0000256" key="1">
    <source>
        <dbReference type="ARBA" id="ARBA00022737"/>
    </source>
</evidence>
<reference evidence="4" key="2">
    <citation type="submission" date="2013-05" db="EMBL/GenBank/DDBJ databases">
        <title>The genome and transcriptome of Haemonchus contortus: a key model parasite for drug and vaccine discovery.</title>
        <authorList>
            <person name="Laing R."/>
            <person name="Kikuchi T."/>
            <person name="Martinelli A."/>
            <person name="Tsai I.J."/>
            <person name="Beech R.N."/>
            <person name="Redman E."/>
            <person name="Holroyd N."/>
            <person name="Bartley D.J."/>
            <person name="Beasley H."/>
            <person name="Britton C."/>
            <person name="Curran D."/>
            <person name="Devaney E."/>
            <person name="Gilabert A."/>
            <person name="Jackson F."/>
            <person name="Hunt M."/>
            <person name="Johnston S."/>
            <person name="Kryukov I."/>
            <person name="Li K."/>
            <person name="Morrison A.A."/>
            <person name="Reid A.J."/>
            <person name="Sargison N."/>
            <person name="Saunders G."/>
            <person name="Wasmuth J.D."/>
            <person name="Wolstenholme A."/>
            <person name="Berriman M."/>
            <person name="Gilleard J.S."/>
            <person name="Cotton J.A."/>
        </authorList>
    </citation>
    <scope>NUCLEOTIDE SEQUENCE [LARGE SCALE GENOMIC DNA]</scope>
    <source>
        <strain evidence="4">ISE/inbred ISE</strain>
    </source>
</reference>
<feature type="transmembrane region" description="Helical" evidence="3">
    <location>
        <begin position="6"/>
        <end position="28"/>
    </location>
</feature>
<dbReference type="InterPro" id="IPR008160">
    <property type="entry name" value="Collagen"/>
</dbReference>
<dbReference type="PANTHER" id="PTHR24637">
    <property type="entry name" value="COLLAGEN"/>
    <property type="match status" value="1"/>
</dbReference>
<sequence length="254" mass="26625">MKSWSFYKVIAAGSITISIVSVLILAVITPSLLRKSFNEVSNIELKDEEVQGCNPLSCPQGLPGAPGISGEDGLPGLPGNPGSAGNDGYDVELAPEDDLPCTICPSGPPGPRGPQGERGMPGFPGIRGESGSPGNPGVDGPMGMEGYPGSPGLDGPMGIIGEPGDLVIAGIGIKGPTGPPGPQGMKGNRGLMGKLRRRWDRLEPLEDQAQAVPQGKWEYLETKDRMDRQEIQVCLHLIALRTVAYLKLSHLLFT</sequence>